<dbReference type="PANTHER" id="PTHR34222:SF37">
    <property type="entry name" value="RETROTRANSPOSON GAG DOMAIN-CONTAINING PROTEIN"/>
    <property type="match status" value="1"/>
</dbReference>
<feature type="non-terminal residue" evidence="1">
    <location>
        <position position="1"/>
    </location>
</feature>
<dbReference type="Proteomes" id="UP000257109">
    <property type="component" value="Unassembled WGS sequence"/>
</dbReference>
<dbReference type="PANTHER" id="PTHR34222">
    <property type="entry name" value="GAG_PRE-INTEGRS DOMAIN-CONTAINING PROTEIN"/>
    <property type="match status" value="1"/>
</dbReference>
<evidence type="ECO:0008006" key="3">
    <source>
        <dbReference type="Google" id="ProtNLM"/>
    </source>
</evidence>
<keyword evidence="2" id="KW-1185">Reference proteome</keyword>
<gene>
    <name evidence="1" type="ORF">CR513_60473</name>
</gene>
<evidence type="ECO:0000313" key="2">
    <source>
        <dbReference type="Proteomes" id="UP000257109"/>
    </source>
</evidence>
<name>A0A371E5K0_MUCPR</name>
<organism evidence="1 2">
    <name type="scientific">Mucuna pruriens</name>
    <name type="common">Velvet bean</name>
    <name type="synonym">Dolichos pruriens</name>
    <dbReference type="NCBI Taxonomy" id="157652"/>
    <lineage>
        <taxon>Eukaryota</taxon>
        <taxon>Viridiplantae</taxon>
        <taxon>Streptophyta</taxon>
        <taxon>Embryophyta</taxon>
        <taxon>Tracheophyta</taxon>
        <taxon>Spermatophyta</taxon>
        <taxon>Magnoliopsida</taxon>
        <taxon>eudicotyledons</taxon>
        <taxon>Gunneridae</taxon>
        <taxon>Pentapetalae</taxon>
        <taxon>rosids</taxon>
        <taxon>fabids</taxon>
        <taxon>Fabales</taxon>
        <taxon>Fabaceae</taxon>
        <taxon>Papilionoideae</taxon>
        <taxon>50 kb inversion clade</taxon>
        <taxon>NPAAA clade</taxon>
        <taxon>indigoferoid/millettioid clade</taxon>
        <taxon>Phaseoleae</taxon>
        <taxon>Mucuna</taxon>
    </lineage>
</organism>
<protein>
    <recommendedName>
        <fullName evidence="3">Retrotransposon gag domain-containing protein</fullName>
    </recommendedName>
</protein>
<dbReference type="AlphaFoldDB" id="A0A371E5K0"/>
<sequence>MKNDSNCYDIENKIFNFRQGTLSITKYYGILNELWIELDQYQGLKMCKANSIAFIELIERGRIFKFLLGLNSEYDPIWVQILGKEKFFNHAISNENHIKAIQELRDCPHYLYTPAFTYNRTYLPHILYAKNNDDLMQFLDDVNTLTSPPYRFAWVN</sequence>
<evidence type="ECO:0000313" key="1">
    <source>
        <dbReference type="EMBL" id="RDX61311.1"/>
    </source>
</evidence>
<comment type="caution">
    <text evidence="1">The sequence shown here is derived from an EMBL/GenBank/DDBJ whole genome shotgun (WGS) entry which is preliminary data.</text>
</comment>
<accession>A0A371E5K0</accession>
<proteinExistence type="predicted"/>
<reference evidence="1" key="1">
    <citation type="submission" date="2018-05" db="EMBL/GenBank/DDBJ databases">
        <title>Draft genome of Mucuna pruriens seed.</title>
        <authorList>
            <person name="Nnadi N.E."/>
            <person name="Vos R."/>
            <person name="Hasami M.H."/>
            <person name="Devisetty U.K."/>
            <person name="Aguiy J.C."/>
        </authorList>
    </citation>
    <scope>NUCLEOTIDE SEQUENCE [LARGE SCALE GENOMIC DNA]</scope>
    <source>
        <strain evidence="1">JCA_2017</strain>
    </source>
</reference>
<dbReference type="EMBL" id="QJKJ01016216">
    <property type="protein sequence ID" value="RDX61311.1"/>
    <property type="molecule type" value="Genomic_DNA"/>
</dbReference>